<evidence type="ECO:0000313" key="8">
    <source>
        <dbReference type="Proteomes" id="UP000253426"/>
    </source>
</evidence>
<protein>
    <submittedName>
        <fullName evidence="7">Methylamine utilization protein MauE</fullName>
    </submittedName>
</protein>
<evidence type="ECO:0000313" key="7">
    <source>
        <dbReference type="EMBL" id="RBP39039.1"/>
    </source>
</evidence>
<dbReference type="InterPro" id="IPR009908">
    <property type="entry name" value="Methylamine_util_MauE"/>
</dbReference>
<sequence>MSTSDTPWWRTLLRWFLGLLLVWAALGKLANLQEFYVMLVAYRLPLPQAMLRGVAMVLPWMELLCGLLLIAGLRQRAALAWSLVMFVTFVMCTGQAWLRGLKIACGCLDLRFVGIEHGSSMAAMLESVEFAFLRSVVLAAAAVLVLQYAGRKTQDAAEE</sequence>
<comment type="subcellular location">
    <subcellularLocation>
        <location evidence="1">Membrane</location>
        <topology evidence="1">Multi-pass membrane protein</topology>
    </subcellularLocation>
</comment>
<evidence type="ECO:0000259" key="6">
    <source>
        <dbReference type="Pfam" id="PF07291"/>
    </source>
</evidence>
<evidence type="ECO:0000256" key="4">
    <source>
        <dbReference type="ARBA" id="ARBA00023136"/>
    </source>
</evidence>
<dbReference type="UniPathway" id="UPA00895"/>
<feature type="transmembrane region" description="Helical" evidence="5">
    <location>
        <begin position="131"/>
        <end position="149"/>
    </location>
</feature>
<dbReference type="GO" id="GO:0016020">
    <property type="term" value="C:membrane"/>
    <property type="evidence" value="ECO:0007669"/>
    <property type="project" value="UniProtKB-SubCell"/>
</dbReference>
<keyword evidence="4 5" id="KW-0472">Membrane</keyword>
<dbReference type="RefSeq" id="WP_113960809.1">
    <property type="nucleotide sequence ID" value="NZ_QNRR01000010.1"/>
</dbReference>
<proteinExistence type="predicted"/>
<name>A0A366HAV5_9BACT</name>
<evidence type="ECO:0000256" key="3">
    <source>
        <dbReference type="ARBA" id="ARBA00022989"/>
    </source>
</evidence>
<feature type="transmembrane region" description="Helical" evidence="5">
    <location>
        <begin position="12"/>
        <end position="30"/>
    </location>
</feature>
<evidence type="ECO:0000256" key="2">
    <source>
        <dbReference type="ARBA" id="ARBA00022692"/>
    </source>
</evidence>
<organism evidence="7 8">
    <name type="scientific">Roseimicrobium gellanilyticum</name>
    <dbReference type="NCBI Taxonomy" id="748857"/>
    <lineage>
        <taxon>Bacteria</taxon>
        <taxon>Pseudomonadati</taxon>
        <taxon>Verrucomicrobiota</taxon>
        <taxon>Verrucomicrobiia</taxon>
        <taxon>Verrucomicrobiales</taxon>
        <taxon>Verrucomicrobiaceae</taxon>
        <taxon>Roseimicrobium</taxon>
    </lineage>
</organism>
<dbReference type="EMBL" id="QNRR01000010">
    <property type="protein sequence ID" value="RBP39039.1"/>
    <property type="molecule type" value="Genomic_DNA"/>
</dbReference>
<comment type="caution">
    <text evidence="7">The sequence shown here is derived from an EMBL/GenBank/DDBJ whole genome shotgun (WGS) entry which is preliminary data.</text>
</comment>
<feature type="transmembrane region" description="Helical" evidence="5">
    <location>
        <begin position="50"/>
        <end position="71"/>
    </location>
</feature>
<keyword evidence="3 5" id="KW-1133">Transmembrane helix</keyword>
<keyword evidence="8" id="KW-1185">Reference proteome</keyword>
<dbReference type="GO" id="GO:0030416">
    <property type="term" value="P:methylamine metabolic process"/>
    <property type="evidence" value="ECO:0007669"/>
    <property type="project" value="InterPro"/>
</dbReference>
<accession>A0A366HAV5</accession>
<dbReference type="Pfam" id="PF07291">
    <property type="entry name" value="MauE"/>
    <property type="match status" value="1"/>
</dbReference>
<reference evidence="7 8" key="1">
    <citation type="submission" date="2018-06" db="EMBL/GenBank/DDBJ databases">
        <title>Genomic Encyclopedia of Type Strains, Phase IV (KMG-IV): sequencing the most valuable type-strain genomes for metagenomic binning, comparative biology and taxonomic classification.</title>
        <authorList>
            <person name="Goeker M."/>
        </authorList>
    </citation>
    <scope>NUCLEOTIDE SEQUENCE [LARGE SCALE GENOMIC DNA]</scope>
    <source>
        <strain evidence="7 8">DSM 25532</strain>
    </source>
</reference>
<feature type="domain" description="Methylamine utilisation protein MauE" evidence="6">
    <location>
        <begin position="11"/>
        <end position="146"/>
    </location>
</feature>
<evidence type="ECO:0000256" key="5">
    <source>
        <dbReference type="SAM" id="Phobius"/>
    </source>
</evidence>
<evidence type="ECO:0000256" key="1">
    <source>
        <dbReference type="ARBA" id="ARBA00004141"/>
    </source>
</evidence>
<keyword evidence="2 5" id="KW-0812">Transmembrane</keyword>
<dbReference type="Proteomes" id="UP000253426">
    <property type="component" value="Unassembled WGS sequence"/>
</dbReference>
<feature type="transmembrane region" description="Helical" evidence="5">
    <location>
        <begin position="78"/>
        <end position="98"/>
    </location>
</feature>
<dbReference type="OrthoDB" id="9809646at2"/>
<gene>
    <name evidence="7" type="ORF">DES53_11063</name>
</gene>
<dbReference type="AlphaFoldDB" id="A0A366HAV5"/>